<sequence>MSLKIRLMLTILVLPLLLLAGTLAASLAQQKATHEALLRERLTDAAALLAPPLGEALQAGDVARLEDVATRLLRLDEVHALGLLDDRGDTRLELGHLRALPPAPRDAATHLESDGTRWRLQAPLPGNQPAWLVLDVDAGSLLLAHYRRMGIAGVLLAVAGFGLLLVANATLRRLRRPLADADAALARLARGDTPAALPPSPPELAGLTERVNAVANHLAQVRIEMQRQVEQATAELQESMETIEVQNIDLDMAHRRAVEANRVKSEFLANMSHEIRTPLNGIVGFCRLLGRSSLDPRQREWLDHVQRACNNLLMLVNDVLDFSKLEAGRLELERRPVDMVALVDEVLGLQAPQAHQKELQLLGLVYDDVPASLTGDPLRIRQILTNLVNNAVKFTEHGEVIVRVMVDQAEPGRVTLRVSVTDTGIGLSSERQRRLFHAFQQAEPSHSREFGGTGLGLTICRQLVEQMGGEIGVESTPGSGSTFAFTLPLEGSEEERRPELCLASERVLIEEPHPATHRALRHLFGRWGAQPVDGPLDNAPGRGPALLVASLPAAPLAPAEMQAWQQRLDDLGCPALLLVNASPLDLPTLSLPHGGEILSKPLSRTTLVQAVRQWLGPATLTPTSEAAEPATPTPVRLLAVDDTESNRLLLRELIQRPGIEVDLAASGEEALGVARGQHYDLVLMDIRMPGMDGIETTRALRRLDDIWARTPIVAVTAHVLEEERRRLRASGLDEVLVKPVDGDDLATLLAHHLGPGLLPPPDGGEAPEEAREEDELPTVDMALGTRLAGGREGLARELLTRLAASLPESEAAIRAALEAREDTALLDAIHALNGACRYCGAPRLGLIAETLETRLRSRGRQAVLPLLDDLFAAMAALRDWATQEETQPSSTTKAIASASSSEIDR</sequence>
<dbReference type="EMBL" id="JACHZF010000024">
    <property type="protein sequence ID" value="MBB3332143.1"/>
    <property type="molecule type" value="Genomic_DNA"/>
</dbReference>
<dbReference type="PRINTS" id="PR00344">
    <property type="entry name" value="BCTRLSENSOR"/>
</dbReference>
<dbReference type="InterPro" id="IPR036890">
    <property type="entry name" value="HATPase_C_sf"/>
</dbReference>
<dbReference type="FunFam" id="1.10.287.130:FF:000003">
    <property type="entry name" value="Histidine kinase"/>
    <property type="match status" value="1"/>
</dbReference>
<evidence type="ECO:0000313" key="23">
    <source>
        <dbReference type="EMBL" id="MBB3332143.1"/>
    </source>
</evidence>
<evidence type="ECO:0000256" key="10">
    <source>
        <dbReference type="ARBA" id="ARBA00022840"/>
    </source>
</evidence>
<evidence type="ECO:0000259" key="21">
    <source>
        <dbReference type="PROSITE" id="PS50885"/>
    </source>
</evidence>
<feature type="compositionally biased region" description="Low complexity" evidence="17">
    <location>
        <begin position="889"/>
        <end position="905"/>
    </location>
</feature>
<dbReference type="SUPFAM" id="SSF47384">
    <property type="entry name" value="Homodimeric domain of signal transducing histidine kinase"/>
    <property type="match status" value="1"/>
</dbReference>
<evidence type="ECO:0000256" key="12">
    <source>
        <dbReference type="ARBA" id="ARBA00023012"/>
    </source>
</evidence>
<keyword evidence="4" id="KW-1003">Cell membrane</keyword>
<keyword evidence="8" id="KW-0547">Nucleotide-binding</keyword>
<evidence type="ECO:0000259" key="20">
    <source>
        <dbReference type="PROSITE" id="PS50110"/>
    </source>
</evidence>
<reference evidence="23 24" key="1">
    <citation type="submission" date="2020-08" db="EMBL/GenBank/DDBJ databases">
        <title>Genomic Encyclopedia of Archaeal and Bacterial Type Strains, Phase II (KMG-II): from individual species to whole genera.</title>
        <authorList>
            <person name="Goeker M."/>
        </authorList>
    </citation>
    <scope>NUCLEOTIDE SEQUENCE [LARGE SCALE GENOMIC DNA]</scope>
    <source>
        <strain evidence="23 24">5AG</strain>
    </source>
</reference>
<feature type="modified residue" description="Phosphohistidine" evidence="14">
    <location>
        <position position="830"/>
    </location>
</feature>
<evidence type="ECO:0000256" key="13">
    <source>
        <dbReference type="ARBA" id="ARBA00023136"/>
    </source>
</evidence>
<evidence type="ECO:0000259" key="22">
    <source>
        <dbReference type="PROSITE" id="PS50894"/>
    </source>
</evidence>
<evidence type="ECO:0000256" key="18">
    <source>
        <dbReference type="SAM" id="Phobius"/>
    </source>
</evidence>
<keyword evidence="9 23" id="KW-0418">Kinase</keyword>
<dbReference type="GO" id="GO:0000155">
    <property type="term" value="F:phosphorelay sensor kinase activity"/>
    <property type="evidence" value="ECO:0007669"/>
    <property type="project" value="InterPro"/>
</dbReference>
<dbReference type="GO" id="GO:0005524">
    <property type="term" value="F:ATP binding"/>
    <property type="evidence" value="ECO:0007669"/>
    <property type="project" value="UniProtKB-KW"/>
</dbReference>
<dbReference type="InterPro" id="IPR005467">
    <property type="entry name" value="His_kinase_dom"/>
</dbReference>
<dbReference type="SMART" id="SM00387">
    <property type="entry name" value="HATPase_c"/>
    <property type="match status" value="1"/>
</dbReference>
<feature type="modified residue" description="4-aspartylphosphate" evidence="15">
    <location>
        <position position="685"/>
    </location>
</feature>
<evidence type="ECO:0000259" key="19">
    <source>
        <dbReference type="PROSITE" id="PS50109"/>
    </source>
</evidence>
<dbReference type="SMART" id="SM00388">
    <property type="entry name" value="HisKA"/>
    <property type="match status" value="1"/>
</dbReference>
<dbReference type="InterPro" id="IPR003660">
    <property type="entry name" value="HAMP_dom"/>
</dbReference>
<evidence type="ECO:0000256" key="17">
    <source>
        <dbReference type="SAM" id="MobiDB-lite"/>
    </source>
</evidence>
<evidence type="ECO:0000256" key="4">
    <source>
        <dbReference type="ARBA" id="ARBA00022475"/>
    </source>
</evidence>
<dbReference type="GO" id="GO:0005886">
    <property type="term" value="C:plasma membrane"/>
    <property type="evidence" value="ECO:0007669"/>
    <property type="project" value="UniProtKB-SubCell"/>
</dbReference>
<evidence type="ECO:0000256" key="16">
    <source>
        <dbReference type="SAM" id="Coils"/>
    </source>
</evidence>
<comment type="caution">
    <text evidence="23">The sequence shown here is derived from an EMBL/GenBank/DDBJ whole genome shotgun (WGS) entry which is preliminary data.</text>
</comment>
<dbReference type="PROSITE" id="PS50109">
    <property type="entry name" value="HIS_KIN"/>
    <property type="match status" value="1"/>
</dbReference>
<evidence type="ECO:0000256" key="14">
    <source>
        <dbReference type="PROSITE-ProRule" id="PRU00110"/>
    </source>
</evidence>
<dbReference type="Gene3D" id="1.10.287.130">
    <property type="match status" value="1"/>
</dbReference>
<dbReference type="InterPro" id="IPR004358">
    <property type="entry name" value="Sig_transdc_His_kin-like_C"/>
</dbReference>
<keyword evidence="11 18" id="KW-1133">Transmembrane helix</keyword>
<feature type="domain" description="HAMP" evidence="21">
    <location>
        <begin position="172"/>
        <end position="223"/>
    </location>
</feature>
<dbReference type="InterPro" id="IPR001789">
    <property type="entry name" value="Sig_transdc_resp-reg_receiver"/>
</dbReference>
<keyword evidence="16" id="KW-0175">Coiled coil</keyword>
<feature type="region of interest" description="Disordered" evidence="17">
    <location>
        <begin position="882"/>
        <end position="905"/>
    </location>
</feature>
<dbReference type="Pfam" id="PF00512">
    <property type="entry name" value="HisKA"/>
    <property type="match status" value="1"/>
</dbReference>
<dbReference type="AlphaFoldDB" id="A0A7W5K550"/>
<dbReference type="Gene3D" id="1.20.120.160">
    <property type="entry name" value="HPT domain"/>
    <property type="match status" value="1"/>
</dbReference>
<dbReference type="Proteomes" id="UP000553442">
    <property type="component" value="Unassembled WGS sequence"/>
</dbReference>
<dbReference type="InterPro" id="IPR003661">
    <property type="entry name" value="HisK_dim/P_dom"/>
</dbReference>
<dbReference type="InterPro" id="IPR008207">
    <property type="entry name" value="Sig_transdc_His_kin_Hpt_dom"/>
</dbReference>
<evidence type="ECO:0000256" key="6">
    <source>
        <dbReference type="ARBA" id="ARBA00022679"/>
    </source>
</evidence>
<dbReference type="CDD" id="cd16922">
    <property type="entry name" value="HATPase_EvgS-ArcB-TorS-like"/>
    <property type="match status" value="1"/>
</dbReference>
<dbReference type="InterPro" id="IPR011006">
    <property type="entry name" value="CheY-like_superfamily"/>
</dbReference>
<dbReference type="RefSeq" id="WP_183333417.1">
    <property type="nucleotide sequence ID" value="NZ_JACHZF010000024.1"/>
</dbReference>
<dbReference type="CDD" id="cd00082">
    <property type="entry name" value="HisKA"/>
    <property type="match status" value="1"/>
</dbReference>
<protein>
    <recommendedName>
        <fullName evidence="3">histidine kinase</fullName>
        <ecNumber evidence="3">2.7.13.3</ecNumber>
    </recommendedName>
</protein>
<dbReference type="Pfam" id="PF02518">
    <property type="entry name" value="HATPase_c"/>
    <property type="match status" value="1"/>
</dbReference>
<accession>A0A7W5K550</accession>
<dbReference type="SUPFAM" id="SSF52172">
    <property type="entry name" value="CheY-like"/>
    <property type="match status" value="1"/>
</dbReference>
<keyword evidence="7 18" id="KW-0812">Transmembrane</keyword>
<keyword evidence="10" id="KW-0067">ATP-binding</keyword>
<dbReference type="Pfam" id="PF00072">
    <property type="entry name" value="Response_reg"/>
    <property type="match status" value="1"/>
</dbReference>
<name>A0A7W5K550_9GAMM</name>
<proteinExistence type="predicted"/>
<evidence type="ECO:0000256" key="3">
    <source>
        <dbReference type="ARBA" id="ARBA00012438"/>
    </source>
</evidence>
<dbReference type="Pfam" id="PF01627">
    <property type="entry name" value="Hpt"/>
    <property type="match status" value="1"/>
</dbReference>
<evidence type="ECO:0000256" key="8">
    <source>
        <dbReference type="ARBA" id="ARBA00022741"/>
    </source>
</evidence>
<feature type="domain" description="Histidine kinase" evidence="19">
    <location>
        <begin position="270"/>
        <end position="491"/>
    </location>
</feature>
<evidence type="ECO:0000256" key="1">
    <source>
        <dbReference type="ARBA" id="ARBA00000085"/>
    </source>
</evidence>
<dbReference type="PANTHER" id="PTHR45339">
    <property type="entry name" value="HYBRID SIGNAL TRANSDUCTION HISTIDINE KINASE J"/>
    <property type="match status" value="1"/>
</dbReference>
<dbReference type="Gene3D" id="3.40.50.2300">
    <property type="match status" value="1"/>
</dbReference>
<comment type="subcellular location">
    <subcellularLocation>
        <location evidence="2">Cell membrane</location>
        <topology evidence="2">Multi-pass membrane protein</topology>
    </subcellularLocation>
</comment>
<dbReference type="SUPFAM" id="SSF47226">
    <property type="entry name" value="Histidine-containing phosphotransfer domain, HPT domain"/>
    <property type="match status" value="1"/>
</dbReference>
<evidence type="ECO:0000256" key="9">
    <source>
        <dbReference type="ARBA" id="ARBA00022777"/>
    </source>
</evidence>
<dbReference type="InterPro" id="IPR036097">
    <property type="entry name" value="HisK_dim/P_sf"/>
</dbReference>
<dbReference type="InterPro" id="IPR003594">
    <property type="entry name" value="HATPase_dom"/>
</dbReference>
<evidence type="ECO:0000313" key="24">
    <source>
        <dbReference type="Proteomes" id="UP000553442"/>
    </source>
</evidence>
<feature type="transmembrane region" description="Helical" evidence="18">
    <location>
        <begin position="149"/>
        <end position="167"/>
    </location>
</feature>
<feature type="domain" description="Response regulatory" evidence="20">
    <location>
        <begin position="636"/>
        <end position="753"/>
    </location>
</feature>
<evidence type="ECO:0000256" key="2">
    <source>
        <dbReference type="ARBA" id="ARBA00004651"/>
    </source>
</evidence>
<evidence type="ECO:0000256" key="11">
    <source>
        <dbReference type="ARBA" id="ARBA00022989"/>
    </source>
</evidence>
<evidence type="ECO:0000256" key="7">
    <source>
        <dbReference type="ARBA" id="ARBA00022692"/>
    </source>
</evidence>
<keyword evidence="24" id="KW-1185">Reference proteome</keyword>
<comment type="catalytic activity">
    <reaction evidence="1">
        <text>ATP + protein L-histidine = ADP + protein N-phospho-L-histidine.</text>
        <dbReference type="EC" id="2.7.13.3"/>
    </reaction>
</comment>
<dbReference type="PROSITE" id="PS50110">
    <property type="entry name" value="RESPONSE_REGULATORY"/>
    <property type="match status" value="1"/>
</dbReference>
<dbReference type="FunFam" id="3.30.565.10:FF:000010">
    <property type="entry name" value="Sensor histidine kinase RcsC"/>
    <property type="match status" value="1"/>
</dbReference>
<keyword evidence="5 15" id="KW-0597">Phosphoprotein</keyword>
<dbReference type="Gene3D" id="3.30.565.10">
    <property type="entry name" value="Histidine kinase-like ATPase, C-terminal domain"/>
    <property type="match status" value="1"/>
</dbReference>
<feature type="coiled-coil region" evidence="16">
    <location>
        <begin position="215"/>
        <end position="249"/>
    </location>
</feature>
<feature type="domain" description="HPt" evidence="22">
    <location>
        <begin position="791"/>
        <end position="884"/>
    </location>
</feature>
<dbReference type="PROSITE" id="PS50885">
    <property type="entry name" value="HAMP"/>
    <property type="match status" value="1"/>
</dbReference>
<dbReference type="PROSITE" id="PS50894">
    <property type="entry name" value="HPT"/>
    <property type="match status" value="1"/>
</dbReference>
<dbReference type="SUPFAM" id="SSF55874">
    <property type="entry name" value="ATPase domain of HSP90 chaperone/DNA topoisomerase II/histidine kinase"/>
    <property type="match status" value="1"/>
</dbReference>
<organism evidence="23 24">
    <name type="scientific">Halomonas campaniensis</name>
    <dbReference type="NCBI Taxonomy" id="213554"/>
    <lineage>
        <taxon>Bacteria</taxon>
        <taxon>Pseudomonadati</taxon>
        <taxon>Pseudomonadota</taxon>
        <taxon>Gammaproteobacteria</taxon>
        <taxon>Oceanospirillales</taxon>
        <taxon>Halomonadaceae</taxon>
        <taxon>Halomonas</taxon>
    </lineage>
</organism>
<dbReference type="EC" id="2.7.13.3" evidence="3"/>
<dbReference type="CDD" id="cd17546">
    <property type="entry name" value="REC_hyHK_CKI1_RcsC-like"/>
    <property type="match status" value="1"/>
</dbReference>
<evidence type="ECO:0000256" key="5">
    <source>
        <dbReference type="ARBA" id="ARBA00022553"/>
    </source>
</evidence>
<keyword evidence="6 23" id="KW-0808">Transferase</keyword>
<dbReference type="InterPro" id="IPR036641">
    <property type="entry name" value="HPT_dom_sf"/>
</dbReference>
<dbReference type="SMART" id="SM00448">
    <property type="entry name" value="REC"/>
    <property type="match status" value="1"/>
</dbReference>
<keyword evidence="13 18" id="KW-0472">Membrane</keyword>
<gene>
    <name evidence="23" type="ORF">BDK63_003037</name>
</gene>
<keyword evidence="12" id="KW-0902">Two-component regulatory system</keyword>
<evidence type="ECO:0000256" key="15">
    <source>
        <dbReference type="PROSITE-ProRule" id="PRU00169"/>
    </source>
</evidence>
<dbReference type="PANTHER" id="PTHR45339:SF1">
    <property type="entry name" value="HYBRID SIGNAL TRANSDUCTION HISTIDINE KINASE J"/>
    <property type="match status" value="1"/>
</dbReference>